<evidence type="ECO:0000313" key="2">
    <source>
        <dbReference type="EMBL" id="KAF6152094.1"/>
    </source>
</evidence>
<comment type="caution">
    <text evidence="2">The sequence shown here is derived from an EMBL/GenBank/DDBJ whole genome shotgun (WGS) entry which is preliminary data.</text>
</comment>
<organism evidence="2 3">
    <name type="scientific">Kingdonia uniflora</name>
    <dbReference type="NCBI Taxonomy" id="39325"/>
    <lineage>
        <taxon>Eukaryota</taxon>
        <taxon>Viridiplantae</taxon>
        <taxon>Streptophyta</taxon>
        <taxon>Embryophyta</taxon>
        <taxon>Tracheophyta</taxon>
        <taxon>Spermatophyta</taxon>
        <taxon>Magnoliopsida</taxon>
        <taxon>Ranunculales</taxon>
        <taxon>Circaeasteraceae</taxon>
        <taxon>Kingdonia</taxon>
    </lineage>
</organism>
<dbReference type="AlphaFoldDB" id="A0A7J7MBC7"/>
<reference evidence="2 3" key="1">
    <citation type="journal article" date="2020" name="IScience">
        <title>Genome Sequencing of the Endangered Kingdonia uniflora (Circaeasteraceae, Ranunculales) Reveals Potential Mechanisms of Evolutionary Specialization.</title>
        <authorList>
            <person name="Sun Y."/>
            <person name="Deng T."/>
            <person name="Zhang A."/>
            <person name="Moore M.J."/>
            <person name="Landis J.B."/>
            <person name="Lin N."/>
            <person name="Zhang H."/>
            <person name="Zhang X."/>
            <person name="Huang J."/>
            <person name="Zhang X."/>
            <person name="Sun H."/>
            <person name="Wang H."/>
        </authorList>
    </citation>
    <scope>NUCLEOTIDE SEQUENCE [LARGE SCALE GENOMIC DNA]</scope>
    <source>
        <strain evidence="2">TB1705</strain>
        <tissue evidence="2">Leaf</tissue>
    </source>
</reference>
<dbReference type="InterPro" id="IPR026960">
    <property type="entry name" value="RVT-Znf"/>
</dbReference>
<dbReference type="Pfam" id="PF13966">
    <property type="entry name" value="zf-RVT"/>
    <property type="match status" value="1"/>
</dbReference>
<protein>
    <recommendedName>
        <fullName evidence="1">Reverse transcriptase zinc-binding domain-containing protein</fullName>
    </recommendedName>
</protein>
<gene>
    <name evidence="2" type="ORF">GIB67_031416</name>
</gene>
<sequence>MRVKFNTKFCSRIYSTQGSSIWAGIRWAATEVEQRSEWIIGDGKDIDLWRDNWCHQLPLKELINSDSIPLNCLKETVSNIIQDGHWRVHSDMTTILQRLNIDLPTSQISCGQPDKKIWKPNIHGRFLVKSTFQEIGNKGSLCWWSKYVYKQAIHPRLSLWRWRLLQNCLPTDENIKKKGICAISRCCLCVNAEEATNYLFWQCKLTKL</sequence>
<dbReference type="OrthoDB" id="696485at2759"/>
<feature type="domain" description="Reverse transcriptase zinc-binding" evidence="1">
    <location>
        <begin position="126"/>
        <end position="207"/>
    </location>
</feature>
<dbReference type="Proteomes" id="UP000541444">
    <property type="component" value="Unassembled WGS sequence"/>
</dbReference>
<accession>A0A7J7MBC7</accession>
<dbReference type="EMBL" id="JACGCM010001655">
    <property type="protein sequence ID" value="KAF6152094.1"/>
    <property type="molecule type" value="Genomic_DNA"/>
</dbReference>
<name>A0A7J7MBC7_9MAGN</name>
<keyword evidence="3" id="KW-1185">Reference proteome</keyword>
<proteinExistence type="predicted"/>
<evidence type="ECO:0000313" key="3">
    <source>
        <dbReference type="Proteomes" id="UP000541444"/>
    </source>
</evidence>
<evidence type="ECO:0000259" key="1">
    <source>
        <dbReference type="Pfam" id="PF13966"/>
    </source>
</evidence>